<protein>
    <submittedName>
        <fullName evidence="1">Uncharacterized protein</fullName>
    </submittedName>
</protein>
<gene>
    <name evidence="1" type="ORF">FA15DRAFT_659598</name>
</gene>
<name>A0A5C3KIB2_COPMA</name>
<dbReference type="Proteomes" id="UP000307440">
    <property type="component" value="Unassembled WGS sequence"/>
</dbReference>
<keyword evidence="2" id="KW-1185">Reference proteome</keyword>
<evidence type="ECO:0000313" key="2">
    <source>
        <dbReference type="Proteomes" id="UP000307440"/>
    </source>
</evidence>
<proteinExistence type="predicted"/>
<evidence type="ECO:0000313" key="1">
    <source>
        <dbReference type="EMBL" id="TFK19814.1"/>
    </source>
</evidence>
<organism evidence="1 2">
    <name type="scientific">Coprinopsis marcescibilis</name>
    <name type="common">Agaric fungus</name>
    <name type="synonym">Psathyrella marcescibilis</name>
    <dbReference type="NCBI Taxonomy" id="230819"/>
    <lineage>
        <taxon>Eukaryota</taxon>
        <taxon>Fungi</taxon>
        <taxon>Dikarya</taxon>
        <taxon>Basidiomycota</taxon>
        <taxon>Agaricomycotina</taxon>
        <taxon>Agaricomycetes</taxon>
        <taxon>Agaricomycetidae</taxon>
        <taxon>Agaricales</taxon>
        <taxon>Agaricineae</taxon>
        <taxon>Psathyrellaceae</taxon>
        <taxon>Coprinopsis</taxon>
    </lineage>
</organism>
<accession>A0A5C3KIB2</accession>
<reference evidence="1 2" key="1">
    <citation type="journal article" date="2019" name="Nat. Ecol. Evol.">
        <title>Megaphylogeny resolves global patterns of mushroom evolution.</title>
        <authorList>
            <person name="Varga T."/>
            <person name="Krizsan K."/>
            <person name="Foldi C."/>
            <person name="Dima B."/>
            <person name="Sanchez-Garcia M."/>
            <person name="Sanchez-Ramirez S."/>
            <person name="Szollosi G.J."/>
            <person name="Szarkandi J.G."/>
            <person name="Papp V."/>
            <person name="Albert L."/>
            <person name="Andreopoulos W."/>
            <person name="Angelini C."/>
            <person name="Antonin V."/>
            <person name="Barry K.W."/>
            <person name="Bougher N.L."/>
            <person name="Buchanan P."/>
            <person name="Buyck B."/>
            <person name="Bense V."/>
            <person name="Catcheside P."/>
            <person name="Chovatia M."/>
            <person name="Cooper J."/>
            <person name="Damon W."/>
            <person name="Desjardin D."/>
            <person name="Finy P."/>
            <person name="Geml J."/>
            <person name="Haridas S."/>
            <person name="Hughes K."/>
            <person name="Justo A."/>
            <person name="Karasinski D."/>
            <person name="Kautmanova I."/>
            <person name="Kiss B."/>
            <person name="Kocsube S."/>
            <person name="Kotiranta H."/>
            <person name="LaButti K.M."/>
            <person name="Lechner B.E."/>
            <person name="Liimatainen K."/>
            <person name="Lipzen A."/>
            <person name="Lukacs Z."/>
            <person name="Mihaltcheva S."/>
            <person name="Morgado L.N."/>
            <person name="Niskanen T."/>
            <person name="Noordeloos M.E."/>
            <person name="Ohm R.A."/>
            <person name="Ortiz-Santana B."/>
            <person name="Ovrebo C."/>
            <person name="Racz N."/>
            <person name="Riley R."/>
            <person name="Savchenko A."/>
            <person name="Shiryaev A."/>
            <person name="Soop K."/>
            <person name="Spirin V."/>
            <person name="Szebenyi C."/>
            <person name="Tomsovsky M."/>
            <person name="Tulloss R.E."/>
            <person name="Uehling J."/>
            <person name="Grigoriev I.V."/>
            <person name="Vagvolgyi C."/>
            <person name="Papp T."/>
            <person name="Martin F.M."/>
            <person name="Miettinen O."/>
            <person name="Hibbett D.S."/>
            <person name="Nagy L.G."/>
        </authorList>
    </citation>
    <scope>NUCLEOTIDE SEQUENCE [LARGE SCALE GENOMIC DNA]</scope>
    <source>
        <strain evidence="1 2">CBS 121175</strain>
    </source>
</reference>
<dbReference type="AlphaFoldDB" id="A0A5C3KIB2"/>
<dbReference type="EMBL" id="ML210324">
    <property type="protein sequence ID" value="TFK19814.1"/>
    <property type="molecule type" value="Genomic_DNA"/>
</dbReference>
<sequence>MPYVVAIFEVADVELASEGRVANEGVTKKVDELQRKLGTNTQAPEYAEIYSRDAAQSLEELVDSLVVAAVRSGLVHNSSVHLSPGVGVGVSINQNSQLIIARSRDEWLHPRQTDIAWRQAGLSSNAINKVQQSSTSLPEADDRSVRRDHPSFCDTSTVNLIAWSERKWCQAQALEAWQWQELGRFAFWTKTAAVGQYQANPFGTMSFHNQTLLEGFTVHTEIEAVPPFGG</sequence>